<organism evidence="3 4">
    <name type="scientific">Cyclostephanos tholiformis</name>
    <dbReference type="NCBI Taxonomy" id="382380"/>
    <lineage>
        <taxon>Eukaryota</taxon>
        <taxon>Sar</taxon>
        <taxon>Stramenopiles</taxon>
        <taxon>Ochrophyta</taxon>
        <taxon>Bacillariophyta</taxon>
        <taxon>Coscinodiscophyceae</taxon>
        <taxon>Thalassiosirophycidae</taxon>
        <taxon>Stephanodiscales</taxon>
        <taxon>Stephanodiscaceae</taxon>
        <taxon>Cyclostephanos</taxon>
    </lineage>
</organism>
<keyword evidence="4" id="KW-1185">Reference proteome</keyword>
<accession>A0ABD3SG18</accession>
<proteinExistence type="predicted"/>
<keyword evidence="2" id="KW-0472">Membrane</keyword>
<feature type="transmembrane region" description="Helical" evidence="2">
    <location>
        <begin position="7"/>
        <end position="26"/>
    </location>
</feature>
<feature type="transmembrane region" description="Helical" evidence="2">
    <location>
        <begin position="125"/>
        <end position="142"/>
    </location>
</feature>
<keyword evidence="2" id="KW-0812">Transmembrane</keyword>
<dbReference type="AlphaFoldDB" id="A0ABD3SG18"/>
<keyword evidence="2" id="KW-1133">Transmembrane helix</keyword>
<evidence type="ECO:0000256" key="2">
    <source>
        <dbReference type="SAM" id="Phobius"/>
    </source>
</evidence>
<comment type="caution">
    <text evidence="3">The sequence shown here is derived from an EMBL/GenBank/DDBJ whole genome shotgun (WGS) entry which is preliminary data.</text>
</comment>
<evidence type="ECO:0000313" key="4">
    <source>
        <dbReference type="Proteomes" id="UP001530377"/>
    </source>
</evidence>
<protein>
    <submittedName>
        <fullName evidence="3">Uncharacterized protein</fullName>
    </submittedName>
</protein>
<dbReference type="Proteomes" id="UP001530377">
    <property type="component" value="Unassembled WGS sequence"/>
</dbReference>
<sequence length="241" mass="26137">MKQSMKDFLPIFSGFMAFSAFIITLFGASYCNFVTFCQTNPIVEEPAILHYGIWWYRGWVAVSDSNGSYIVESCFAYDGDTVIDSNWKAARAFNTLALIFGIVVGSWAICIGCTTPSKKMFQATGALYMLVCFFTGMSLLLLQSNACKANENVAVFEESFPLIDLTFQDTCSLGAGAKTTIAATVLWFVAAVASCMSDPNNEDGGDVVSSDRIAPADKEVSADEKVEEELAPAGEEVPEKV</sequence>
<evidence type="ECO:0000256" key="1">
    <source>
        <dbReference type="SAM" id="MobiDB-lite"/>
    </source>
</evidence>
<feature type="region of interest" description="Disordered" evidence="1">
    <location>
        <begin position="201"/>
        <end position="241"/>
    </location>
</feature>
<gene>
    <name evidence="3" type="ORF">ACHAXA_010828</name>
</gene>
<name>A0ABD3SG18_9STRA</name>
<evidence type="ECO:0000313" key="3">
    <source>
        <dbReference type="EMBL" id="KAL3823506.1"/>
    </source>
</evidence>
<dbReference type="EMBL" id="JALLPB020000036">
    <property type="protein sequence ID" value="KAL3823506.1"/>
    <property type="molecule type" value="Genomic_DNA"/>
</dbReference>
<dbReference type="Gene3D" id="1.20.140.150">
    <property type="match status" value="1"/>
</dbReference>
<feature type="transmembrane region" description="Helical" evidence="2">
    <location>
        <begin position="92"/>
        <end position="113"/>
    </location>
</feature>
<feature type="compositionally biased region" description="Basic and acidic residues" evidence="1">
    <location>
        <begin position="214"/>
        <end position="224"/>
    </location>
</feature>
<reference evidence="3 4" key="1">
    <citation type="submission" date="2024-10" db="EMBL/GenBank/DDBJ databases">
        <title>Updated reference genomes for cyclostephanoid diatoms.</title>
        <authorList>
            <person name="Roberts W.R."/>
            <person name="Alverson A.J."/>
        </authorList>
    </citation>
    <scope>NUCLEOTIDE SEQUENCE [LARGE SCALE GENOMIC DNA]</scope>
    <source>
        <strain evidence="3 4">AJA228-03</strain>
    </source>
</reference>